<evidence type="ECO:0000313" key="1">
    <source>
        <dbReference type="Proteomes" id="UP000095286"/>
    </source>
</evidence>
<accession>A0AC35TTA1</accession>
<organism evidence="1 2">
    <name type="scientific">Rhabditophanes sp. KR3021</name>
    <dbReference type="NCBI Taxonomy" id="114890"/>
    <lineage>
        <taxon>Eukaryota</taxon>
        <taxon>Metazoa</taxon>
        <taxon>Ecdysozoa</taxon>
        <taxon>Nematoda</taxon>
        <taxon>Chromadorea</taxon>
        <taxon>Rhabditida</taxon>
        <taxon>Tylenchina</taxon>
        <taxon>Panagrolaimomorpha</taxon>
        <taxon>Strongyloidoidea</taxon>
        <taxon>Alloionematidae</taxon>
        <taxon>Rhabditophanes</taxon>
    </lineage>
</organism>
<evidence type="ECO:0000313" key="2">
    <source>
        <dbReference type="WBParaSite" id="RSKR_0000416200.1"/>
    </source>
</evidence>
<protein>
    <submittedName>
        <fullName evidence="2">Saposin B-type domain-containing protein</fullName>
    </submittedName>
</protein>
<dbReference type="WBParaSite" id="RSKR_0000416200.1">
    <property type="protein sequence ID" value="RSKR_0000416200.1"/>
    <property type="gene ID" value="RSKR_0000416200"/>
</dbReference>
<sequence>MKASIWAIICIVMYCCIFQNEAAPPLTKFIGCSHDEVGSCRCCKMECWHSIANAAIHSLGHIPGQAGEDEALATLKLIRICMITNCGDECSLGGRQRFYPN</sequence>
<dbReference type="Proteomes" id="UP000095286">
    <property type="component" value="Unplaced"/>
</dbReference>
<reference evidence="2" key="1">
    <citation type="submission" date="2016-11" db="UniProtKB">
        <authorList>
            <consortium name="WormBaseParasite"/>
        </authorList>
    </citation>
    <scope>IDENTIFICATION</scope>
    <source>
        <strain evidence="2">KR3021</strain>
    </source>
</reference>
<name>A0AC35TTA1_9BILA</name>
<proteinExistence type="predicted"/>